<accession>A0A0N9Q0M3</accession>
<name>A0A0N9Q0M3_9VIRU</name>
<dbReference type="EMBL" id="KT428292">
    <property type="protein sequence ID" value="ALH06723.1"/>
    <property type="molecule type" value="Genomic_DNA"/>
</dbReference>
<proteinExistence type="predicted"/>
<dbReference type="InterPro" id="IPR012334">
    <property type="entry name" value="Pectin_lyas_fold"/>
</dbReference>
<protein>
    <submittedName>
        <fullName evidence="1">Uncharacterized protein</fullName>
    </submittedName>
</protein>
<evidence type="ECO:0000313" key="2">
    <source>
        <dbReference type="Proteomes" id="UP000319438"/>
    </source>
</evidence>
<evidence type="ECO:0000313" key="1">
    <source>
        <dbReference type="EMBL" id="ALH06723.1"/>
    </source>
</evidence>
<gene>
    <name evidence="1" type="ORF">PMV_025</name>
</gene>
<dbReference type="InterPro" id="IPR011050">
    <property type="entry name" value="Pectin_lyase_fold/virulence"/>
</dbReference>
<dbReference type="Gene3D" id="2.160.20.10">
    <property type="entry name" value="Single-stranded right-handed beta-helix, Pectin lyase-like"/>
    <property type="match status" value="1"/>
</dbReference>
<dbReference type="SUPFAM" id="SSF51126">
    <property type="entry name" value="Pectin lyase-like"/>
    <property type="match status" value="1"/>
</dbReference>
<organism evidence="1 2">
    <name type="scientific">Port-miou virus</name>
    <dbReference type="NCBI Taxonomy" id="1733873"/>
    <lineage>
        <taxon>Viruses</taxon>
        <taxon>Varidnaviria</taxon>
        <taxon>Bamfordvirae</taxon>
        <taxon>Nucleocytoviricota</taxon>
        <taxon>Megaviricetes</taxon>
        <taxon>Pimascovirales</taxon>
        <taxon>Pimascovirales incertae sedis</taxon>
        <taxon>Marseilleviridae</taxon>
        <taxon>Losannavirus</taxon>
        <taxon>Losannavirus lausannense</taxon>
        <taxon>Lausannevirus</taxon>
    </lineage>
</organism>
<reference evidence="1" key="1">
    <citation type="journal article" date="2015" name="Genome Announc.">
        <title>Complete Genome Sequence of a New Member of the Marseilleviridae Recovered from the Brackish Submarine Spring in the Cassis Port-Miou Calanque, France.</title>
        <authorList>
            <person name="Doutre G."/>
            <person name="Arfib B."/>
            <person name="Rochette P."/>
            <person name="Claverie J.M."/>
            <person name="Bonin P."/>
            <person name="Abergel C."/>
        </authorList>
    </citation>
    <scope>NUCLEOTIDE SEQUENCE [LARGE SCALE GENOMIC DNA]</scope>
    <source>
        <strain evidence="1">1</strain>
    </source>
</reference>
<dbReference type="Proteomes" id="UP000319438">
    <property type="component" value="Segment"/>
</dbReference>
<sequence>MSKISQILDGLQIQKSLILPFTPIPRSITTGNIFMQRTTGSLYVRDSNAETLVVGGGSVPQDPTYYISTTGSDSNLGTLGAPFATFRKAFETATMRGWMNTCSIRFLPGTFQIGDGTPLNYAVSGGTKTAPLTIYGSSTQVLSPVAGAGATFNPALVQTDINYTPGGLVPSALKGKFLHFLATSSAYFADTFHPITDNSATTIGVSSLFAQPVTAADSFEVVESTTQLITDQTFLLVTVDRPVLFRLLKIDSGSASFNATISLINFLACALSSTNPVSEGFNFSTSRIVFGNLIRLVQDPSNQMFADGSIFNSAIVNHEFSQLSLHCGSFAIDSTITFQASRVVILVLHSQDSAIVSESSTGILTLAGFIGQKPGQPQLFISGSASVNISQTAFSSTLGIALLSQNGKINVDSCSFDGFATGIFGTQSDAFIINSSFNACISPMFFERGSRISLDNVTGANAGSTALTLASGSNAVATTSVTVTGTNDYKVGGNAAQASPAWATLPGAPGTVTSDYGLASPQYCTLQSV</sequence>